<evidence type="ECO:0000313" key="4">
    <source>
        <dbReference type="EMBL" id="MDI3404587.1"/>
    </source>
</evidence>
<reference evidence="4 5" key="1">
    <citation type="submission" date="2023-05" db="EMBL/GenBank/DDBJ databases">
        <title>Draft genome sequence of Streptomyces sp. B-S-A6 isolated from a cave soil in Thailand.</title>
        <authorList>
            <person name="Chamroensaksri N."/>
            <person name="Muangham S."/>
        </authorList>
    </citation>
    <scope>NUCLEOTIDE SEQUENCE [LARGE SCALE GENOMIC DNA]</scope>
    <source>
        <strain evidence="4 5">B-S-A6</strain>
    </source>
</reference>
<comment type="caution">
    <text evidence="4">The sequence shown here is derived from an EMBL/GenBank/DDBJ whole genome shotgun (WGS) entry which is preliminary data.</text>
</comment>
<keyword evidence="1" id="KW-0808">Transferase</keyword>
<organism evidence="4 5">
    <name type="scientific">Streptomyces cavernicola</name>
    <dbReference type="NCBI Taxonomy" id="3043613"/>
    <lineage>
        <taxon>Bacteria</taxon>
        <taxon>Bacillati</taxon>
        <taxon>Actinomycetota</taxon>
        <taxon>Actinomycetes</taxon>
        <taxon>Kitasatosporales</taxon>
        <taxon>Streptomycetaceae</taxon>
        <taxon>Streptomyces</taxon>
    </lineage>
</organism>
<feature type="domain" description="Histidine kinase/HSP90-like ATPase" evidence="3">
    <location>
        <begin position="33"/>
        <end position="145"/>
    </location>
</feature>
<proteinExistence type="predicted"/>
<dbReference type="Pfam" id="PF13581">
    <property type="entry name" value="HATPase_c_2"/>
    <property type="match status" value="1"/>
</dbReference>
<sequence>MPNGTCHEPTTREPNQNQQPLSAAVEHHSRRFTRRKANVPAARRFVAEVLTGWGHMQRLDDVRLCVSELVTNALLHAPVADGLILVRLELHGSHVLLDVQDGGVGTPSPRTAQEADDGGRGLLLVEALADTWGLTTRHGPGKRVWSTFRHEHPHALAE</sequence>
<keyword evidence="1" id="KW-0723">Serine/threonine-protein kinase</keyword>
<dbReference type="GO" id="GO:0005524">
    <property type="term" value="F:ATP binding"/>
    <property type="evidence" value="ECO:0007669"/>
    <property type="project" value="UniProtKB-KW"/>
</dbReference>
<dbReference type="Proteomes" id="UP001223978">
    <property type="component" value="Unassembled WGS sequence"/>
</dbReference>
<feature type="compositionally biased region" description="Polar residues" evidence="2">
    <location>
        <begin position="12"/>
        <end position="21"/>
    </location>
</feature>
<keyword evidence="4" id="KW-0547">Nucleotide-binding</keyword>
<dbReference type="PANTHER" id="PTHR35526">
    <property type="entry name" value="ANTI-SIGMA-F FACTOR RSBW-RELATED"/>
    <property type="match status" value="1"/>
</dbReference>
<feature type="region of interest" description="Disordered" evidence="2">
    <location>
        <begin position="1"/>
        <end position="36"/>
    </location>
</feature>
<keyword evidence="1" id="KW-0418">Kinase</keyword>
<dbReference type="EMBL" id="JASCIQ010000010">
    <property type="protein sequence ID" value="MDI3404587.1"/>
    <property type="molecule type" value="Genomic_DNA"/>
</dbReference>
<evidence type="ECO:0000259" key="3">
    <source>
        <dbReference type="Pfam" id="PF13581"/>
    </source>
</evidence>
<evidence type="ECO:0000256" key="1">
    <source>
        <dbReference type="ARBA" id="ARBA00022527"/>
    </source>
</evidence>
<dbReference type="InterPro" id="IPR050267">
    <property type="entry name" value="Anti-sigma-factor_SerPK"/>
</dbReference>
<evidence type="ECO:0000256" key="2">
    <source>
        <dbReference type="SAM" id="MobiDB-lite"/>
    </source>
</evidence>
<dbReference type="Gene3D" id="3.30.565.10">
    <property type="entry name" value="Histidine kinase-like ATPase, C-terminal domain"/>
    <property type="match status" value="1"/>
</dbReference>
<gene>
    <name evidence="4" type="ORF">QIS96_12250</name>
</gene>
<accession>A0ABT6SA68</accession>
<dbReference type="PANTHER" id="PTHR35526:SF3">
    <property type="entry name" value="ANTI-SIGMA-F FACTOR RSBW"/>
    <property type="match status" value="1"/>
</dbReference>
<protein>
    <submittedName>
        <fullName evidence="4">ATP-binding protein</fullName>
    </submittedName>
</protein>
<dbReference type="InterPro" id="IPR036890">
    <property type="entry name" value="HATPase_C_sf"/>
</dbReference>
<evidence type="ECO:0000313" key="5">
    <source>
        <dbReference type="Proteomes" id="UP001223978"/>
    </source>
</evidence>
<name>A0ABT6SA68_9ACTN</name>
<dbReference type="InterPro" id="IPR003594">
    <property type="entry name" value="HATPase_dom"/>
</dbReference>
<dbReference type="SUPFAM" id="SSF55874">
    <property type="entry name" value="ATPase domain of HSP90 chaperone/DNA topoisomerase II/histidine kinase"/>
    <property type="match status" value="1"/>
</dbReference>
<dbReference type="RefSeq" id="WP_282542528.1">
    <property type="nucleotide sequence ID" value="NZ_JASCIQ010000010.1"/>
</dbReference>
<keyword evidence="4" id="KW-0067">ATP-binding</keyword>
<dbReference type="CDD" id="cd16936">
    <property type="entry name" value="HATPase_RsbW-like"/>
    <property type="match status" value="1"/>
</dbReference>
<keyword evidence="5" id="KW-1185">Reference proteome</keyword>